<gene>
    <name evidence="1" type="ORF">GN244_ATG02877</name>
</gene>
<reference evidence="1" key="1">
    <citation type="submission" date="2020-04" db="EMBL/GenBank/DDBJ databases">
        <title>Hybrid Assembly of Korean Phytophthora infestans isolates.</title>
        <authorList>
            <person name="Prokchorchik M."/>
            <person name="Lee Y."/>
            <person name="Seo J."/>
            <person name="Cho J.-H."/>
            <person name="Park Y.-E."/>
            <person name="Jang D.-C."/>
            <person name="Im J.-S."/>
            <person name="Choi J.-G."/>
            <person name="Park H.-J."/>
            <person name="Lee G.-B."/>
            <person name="Lee Y.-G."/>
            <person name="Hong S.-Y."/>
            <person name="Cho K."/>
            <person name="Sohn K.H."/>
        </authorList>
    </citation>
    <scope>NUCLEOTIDE SEQUENCE</scope>
    <source>
        <strain evidence="1">KR_1_A1</strain>
    </source>
</reference>
<evidence type="ECO:0000313" key="1">
    <source>
        <dbReference type="EMBL" id="KAF4044650.1"/>
    </source>
</evidence>
<keyword evidence="2" id="KW-1185">Reference proteome</keyword>
<proteinExistence type="predicted"/>
<dbReference type="Proteomes" id="UP000602510">
    <property type="component" value="Unassembled WGS sequence"/>
</dbReference>
<protein>
    <submittedName>
        <fullName evidence="1">Uncharacterized protein</fullName>
    </submittedName>
</protein>
<organism evidence="1 2">
    <name type="scientific">Phytophthora infestans</name>
    <name type="common">Potato late blight agent</name>
    <name type="synonym">Botrytis infestans</name>
    <dbReference type="NCBI Taxonomy" id="4787"/>
    <lineage>
        <taxon>Eukaryota</taxon>
        <taxon>Sar</taxon>
        <taxon>Stramenopiles</taxon>
        <taxon>Oomycota</taxon>
        <taxon>Peronosporomycetes</taxon>
        <taxon>Peronosporales</taxon>
        <taxon>Peronosporaceae</taxon>
        <taxon>Phytophthora</taxon>
    </lineage>
</organism>
<accession>A0A833TJZ3</accession>
<sequence length="74" mass="8094">MAKASRTQLNCRASRSEESALLLLLCPFIKNAAGFKFFAARVSQPVHAGVCAGCRAPRHRMLRVYANGNSRMNA</sequence>
<evidence type="ECO:0000313" key="2">
    <source>
        <dbReference type="Proteomes" id="UP000602510"/>
    </source>
</evidence>
<dbReference type="EMBL" id="WSZM01000062">
    <property type="protein sequence ID" value="KAF4044650.1"/>
    <property type="molecule type" value="Genomic_DNA"/>
</dbReference>
<dbReference type="AlphaFoldDB" id="A0A833TJZ3"/>
<comment type="caution">
    <text evidence="1">The sequence shown here is derived from an EMBL/GenBank/DDBJ whole genome shotgun (WGS) entry which is preliminary data.</text>
</comment>
<name>A0A833TJZ3_PHYIN</name>